<dbReference type="SMART" id="SM00421">
    <property type="entry name" value="HTH_LUXR"/>
    <property type="match status" value="1"/>
</dbReference>
<dbReference type="PROSITE" id="PS00622">
    <property type="entry name" value="HTH_LUXR_1"/>
    <property type="match status" value="1"/>
</dbReference>
<dbReference type="CDD" id="cd06170">
    <property type="entry name" value="LuxR_C_like"/>
    <property type="match status" value="1"/>
</dbReference>
<sequence>MTSNFVQNGEFRAIAAGSFETGIIEAMAEWCDALHGGTSLEDAFAHLAIGFGAEAALLVRTNMTDFRPTRIAVWDRRSASTSSPLTSSFADGCFGRPLARPRPGSIWLASTHEDDAGETPDPALANWQDRRGLTEFAALVLTGGPPVRDHIELHFTNPVPGPVQAAFAAVMPTMARTWASRQVGLVARTALSNRAPRDTGQGKGPVGGSVLGITNPARLSRAEFRVCLLLSRGRSVLGVAEELAVSESTIRSHLRSIYAKTNTSNLAELVFRLLATTQDDDLSDRNCA</sequence>
<dbReference type="EMBL" id="JAOWKZ010000001">
    <property type="protein sequence ID" value="MCV2870880.1"/>
    <property type="molecule type" value="Genomic_DNA"/>
</dbReference>
<dbReference type="RefSeq" id="WP_263738080.1">
    <property type="nucleotide sequence ID" value="NZ_JAOWKZ010000001.1"/>
</dbReference>
<dbReference type="Gene3D" id="1.10.10.10">
    <property type="entry name" value="Winged helix-like DNA-binding domain superfamily/Winged helix DNA-binding domain"/>
    <property type="match status" value="1"/>
</dbReference>
<dbReference type="PROSITE" id="PS50043">
    <property type="entry name" value="HTH_LUXR_2"/>
    <property type="match status" value="1"/>
</dbReference>
<dbReference type="Proteomes" id="UP001652564">
    <property type="component" value="Unassembled WGS sequence"/>
</dbReference>
<dbReference type="Pfam" id="PF00196">
    <property type="entry name" value="GerE"/>
    <property type="match status" value="1"/>
</dbReference>
<dbReference type="InterPro" id="IPR016032">
    <property type="entry name" value="Sig_transdc_resp-reg_C-effctor"/>
</dbReference>
<dbReference type="SUPFAM" id="SSF46894">
    <property type="entry name" value="C-terminal effector domain of the bipartite response regulators"/>
    <property type="match status" value="1"/>
</dbReference>
<evidence type="ECO:0000313" key="3">
    <source>
        <dbReference type="Proteomes" id="UP001652564"/>
    </source>
</evidence>
<reference evidence="2 3" key="1">
    <citation type="submission" date="2022-10" db="EMBL/GenBank/DDBJ databases">
        <title>Defluviimonas sp. nov., isolated from ocean surface sediments.</title>
        <authorList>
            <person name="He W."/>
            <person name="Wang L."/>
            <person name="Zhang D.-F."/>
        </authorList>
    </citation>
    <scope>NUCLEOTIDE SEQUENCE [LARGE SCALE GENOMIC DNA]</scope>
    <source>
        <strain evidence="2 3">WL0050</strain>
    </source>
</reference>
<accession>A0ABT2ZIJ7</accession>
<dbReference type="InterPro" id="IPR000792">
    <property type="entry name" value="Tscrpt_reg_LuxR_C"/>
</dbReference>
<comment type="caution">
    <text evidence="2">The sequence shown here is derived from an EMBL/GenBank/DDBJ whole genome shotgun (WGS) entry which is preliminary data.</text>
</comment>
<dbReference type="PRINTS" id="PR00038">
    <property type="entry name" value="HTHLUXR"/>
</dbReference>
<organism evidence="2 3">
    <name type="scientific">Albidovulum litorale</name>
    <dbReference type="NCBI Taxonomy" id="2984134"/>
    <lineage>
        <taxon>Bacteria</taxon>
        <taxon>Pseudomonadati</taxon>
        <taxon>Pseudomonadota</taxon>
        <taxon>Alphaproteobacteria</taxon>
        <taxon>Rhodobacterales</taxon>
        <taxon>Paracoccaceae</taxon>
        <taxon>Albidovulum</taxon>
    </lineage>
</organism>
<evidence type="ECO:0000259" key="1">
    <source>
        <dbReference type="PROSITE" id="PS50043"/>
    </source>
</evidence>
<evidence type="ECO:0000313" key="2">
    <source>
        <dbReference type="EMBL" id="MCV2870880.1"/>
    </source>
</evidence>
<feature type="domain" description="HTH luxR-type" evidence="1">
    <location>
        <begin position="212"/>
        <end position="277"/>
    </location>
</feature>
<gene>
    <name evidence="2" type="ORF">OEZ71_01065</name>
</gene>
<protein>
    <submittedName>
        <fullName evidence="2">Helix-turn-helix transcriptional regulator</fullName>
    </submittedName>
</protein>
<keyword evidence="3" id="KW-1185">Reference proteome</keyword>
<dbReference type="InterPro" id="IPR036388">
    <property type="entry name" value="WH-like_DNA-bd_sf"/>
</dbReference>
<proteinExistence type="predicted"/>
<name>A0ABT2ZIJ7_9RHOB</name>